<dbReference type="PANTHER" id="PTHR30212:SF2">
    <property type="entry name" value="PROTEIN YIIM"/>
    <property type="match status" value="1"/>
</dbReference>
<reference evidence="2 3" key="1">
    <citation type="journal article" date="2023" name="Int. J. Syst. Evol. Microbiol.">
        <title>Methylocystis iwaonis sp. nov., a type II methane-oxidizing bacterium from surface soil of a rice paddy field in Japan, and emended description of the genus Methylocystis (ex Whittenbury et al. 1970) Bowman et al. 1993.</title>
        <authorList>
            <person name="Kaise H."/>
            <person name="Sawadogo J.B."/>
            <person name="Alam M.S."/>
            <person name="Ueno C."/>
            <person name="Dianou D."/>
            <person name="Shinjo R."/>
            <person name="Asakawa S."/>
        </authorList>
    </citation>
    <scope>NUCLEOTIDE SEQUENCE [LARGE SCALE GENOMIC DNA]</scope>
    <source>
        <strain evidence="2 3">SS37A-Re</strain>
    </source>
</reference>
<dbReference type="RefSeq" id="WP_281931279.1">
    <property type="nucleotide sequence ID" value="NZ_AP027142.1"/>
</dbReference>
<name>A0ABN6VHR6_9HYPH</name>
<sequence>MTLAPAHPLVLIGAIAPLGDAGRTSAIVKAPTPGPWRIGQTGLEGDAQADLKHHGGPEKALHHYAFDHYAPWRAEIGDAAALAAPGAFGENLSTSGWTEETVRLGDVIRFGSALLQVSQGRQPCFKLNLRFGLRDMAARVQRSGRTGWYYRVLQEGVAQEGDALALIERPCPDWPLARLSRLLYRDTRDREGLAAMAALPQLAEGWRALAQRRLDTGKTENWSARLYGRQRQS</sequence>
<dbReference type="InterPro" id="IPR052353">
    <property type="entry name" value="Benzoxazolinone_Detox_Enz"/>
</dbReference>
<dbReference type="SUPFAM" id="SSF50800">
    <property type="entry name" value="PK beta-barrel domain-like"/>
    <property type="match status" value="1"/>
</dbReference>
<dbReference type="InterPro" id="IPR011037">
    <property type="entry name" value="Pyrv_Knase-like_insert_dom_sf"/>
</dbReference>
<proteinExistence type="predicted"/>
<feature type="domain" description="MOSC" evidence="1">
    <location>
        <begin position="30"/>
        <end position="167"/>
    </location>
</feature>
<dbReference type="Pfam" id="PF03473">
    <property type="entry name" value="MOSC"/>
    <property type="match status" value="1"/>
</dbReference>
<evidence type="ECO:0000259" key="1">
    <source>
        <dbReference type="PROSITE" id="PS51340"/>
    </source>
</evidence>
<dbReference type="PANTHER" id="PTHR30212">
    <property type="entry name" value="PROTEIN YIIM"/>
    <property type="match status" value="1"/>
</dbReference>
<dbReference type="InterPro" id="IPR005302">
    <property type="entry name" value="MoCF_Sase_C"/>
</dbReference>
<evidence type="ECO:0000313" key="3">
    <source>
        <dbReference type="Proteomes" id="UP001317629"/>
    </source>
</evidence>
<dbReference type="Pfam" id="PF03475">
    <property type="entry name" value="YiiM_3-alpha"/>
    <property type="match status" value="1"/>
</dbReference>
<gene>
    <name evidence="2" type="ORF">SS37A_12960</name>
</gene>
<accession>A0ABN6VHR6</accession>
<protein>
    <submittedName>
        <fullName evidence="2">Molybdenum cofactor sulfurase</fullName>
    </submittedName>
</protein>
<dbReference type="PROSITE" id="PS51340">
    <property type="entry name" value="MOSC"/>
    <property type="match status" value="1"/>
</dbReference>
<organism evidence="2 3">
    <name type="scientific">Methylocystis iwaonis</name>
    <dbReference type="NCBI Taxonomy" id="2885079"/>
    <lineage>
        <taxon>Bacteria</taxon>
        <taxon>Pseudomonadati</taxon>
        <taxon>Pseudomonadota</taxon>
        <taxon>Alphaproteobacteria</taxon>
        <taxon>Hyphomicrobiales</taxon>
        <taxon>Methylocystaceae</taxon>
        <taxon>Methylocystis</taxon>
    </lineage>
</organism>
<dbReference type="InterPro" id="IPR005163">
    <property type="entry name" value="Tri_helical_YiiM-like"/>
</dbReference>
<evidence type="ECO:0000313" key="2">
    <source>
        <dbReference type="EMBL" id="BDV33767.1"/>
    </source>
</evidence>
<keyword evidence="3" id="KW-1185">Reference proteome</keyword>
<dbReference type="Gene3D" id="2.40.33.20">
    <property type="entry name" value="PK beta-barrel domain-like"/>
    <property type="match status" value="1"/>
</dbReference>
<dbReference type="Proteomes" id="UP001317629">
    <property type="component" value="Chromosome"/>
</dbReference>
<dbReference type="EMBL" id="AP027142">
    <property type="protein sequence ID" value="BDV33767.1"/>
    <property type="molecule type" value="Genomic_DNA"/>
</dbReference>